<dbReference type="Proteomes" id="UP000004816">
    <property type="component" value="Unassembled WGS sequence"/>
</dbReference>
<comment type="caution">
    <text evidence="4">The sequence shown here is derived from an EMBL/GenBank/DDBJ whole genome shotgun (WGS) entry which is preliminary data.</text>
</comment>
<reference evidence="4 5" key="1">
    <citation type="journal article" date="2011" name="Stand. Genomic Sci.">
        <title>High quality draft genome sequence of Segniliparus rugosus CDC 945(T)= (ATCC BAA-974(T)).</title>
        <authorList>
            <person name="Earl A.M."/>
            <person name="Desjardins C.A."/>
            <person name="Fitzgerald M.G."/>
            <person name="Arachchi H.M."/>
            <person name="Zeng Q."/>
            <person name="Mehta T."/>
            <person name="Griggs A."/>
            <person name="Birren B.W."/>
            <person name="Toney N.C."/>
            <person name="Carr J."/>
            <person name="Posey J."/>
            <person name="Butler W.R."/>
        </authorList>
    </citation>
    <scope>NUCLEOTIDE SEQUENCE [LARGE SCALE GENOMIC DNA]</scope>
    <source>
        <strain evidence="5">ATCC BAA-974 / DSM 45345 / CCUG 50838 / CIP 108380 / JCM 13579 / CDC 945</strain>
    </source>
</reference>
<name>E5XL29_SEGRC</name>
<evidence type="ECO:0000313" key="5">
    <source>
        <dbReference type="Proteomes" id="UP000004816"/>
    </source>
</evidence>
<dbReference type="GO" id="GO:0005524">
    <property type="term" value="F:ATP binding"/>
    <property type="evidence" value="ECO:0007669"/>
    <property type="project" value="UniProtKB-KW"/>
</dbReference>
<evidence type="ECO:0000256" key="2">
    <source>
        <dbReference type="ARBA" id="ARBA00022840"/>
    </source>
</evidence>
<proteinExistence type="predicted"/>
<dbReference type="GO" id="GO:0006270">
    <property type="term" value="P:DNA replication initiation"/>
    <property type="evidence" value="ECO:0007669"/>
    <property type="project" value="TreeGrafter"/>
</dbReference>
<dbReference type="HOGENOM" id="CLU_015485_0_1_11"/>
<dbReference type="EMBL" id="ACZI02000003">
    <property type="protein sequence ID" value="EFV14945.2"/>
    <property type="molecule type" value="Genomic_DNA"/>
</dbReference>
<dbReference type="PANTHER" id="PTHR30580:SF0">
    <property type="entry name" value="PRIMOSOMAL PROTEIN N"/>
    <property type="match status" value="1"/>
</dbReference>
<dbReference type="GO" id="GO:0043138">
    <property type="term" value="F:3'-5' DNA helicase activity"/>
    <property type="evidence" value="ECO:0007669"/>
    <property type="project" value="TreeGrafter"/>
</dbReference>
<dbReference type="GO" id="GO:0006302">
    <property type="term" value="P:double-strand break repair"/>
    <property type="evidence" value="ECO:0007669"/>
    <property type="project" value="TreeGrafter"/>
</dbReference>
<dbReference type="PANTHER" id="PTHR30580">
    <property type="entry name" value="PRIMOSOMAL PROTEIN N"/>
    <property type="match status" value="1"/>
</dbReference>
<dbReference type="STRING" id="679197.HMPREF9336_00198"/>
<keyword evidence="2" id="KW-0067">ATP-binding</keyword>
<evidence type="ECO:0000313" key="4">
    <source>
        <dbReference type="EMBL" id="EFV14945.2"/>
    </source>
</evidence>
<keyword evidence="5" id="KW-1185">Reference proteome</keyword>
<dbReference type="eggNOG" id="COG1198">
    <property type="taxonomic scope" value="Bacteria"/>
</dbReference>
<organism evidence="4 5">
    <name type="scientific">Segniliparus rugosus (strain ATCC BAA-974 / DSM 45345 / CCUG 50838 / CIP 108380 / JCM 13579 / CDC 945)</name>
    <dbReference type="NCBI Taxonomy" id="679197"/>
    <lineage>
        <taxon>Bacteria</taxon>
        <taxon>Bacillati</taxon>
        <taxon>Actinomycetota</taxon>
        <taxon>Actinomycetes</taxon>
        <taxon>Mycobacteriales</taxon>
        <taxon>Segniliparaceae</taxon>
        <taxon>Segniliparus</taxon>
    </lineage>
</organism>
<evidence type="ECO:0008006" key="6">
    <source>
        <dbReference type="Google" id="ProtNLM"/>
    </source>
</evidence>
<dbReference type="GO" id="GO:0003677">
    <property type="term" value="F:DNA binding"/>
    <property type="evidence" value="ECO:0007669"/>
    <property type="project" value="UniProtKB-KW"/>
</dbReference>
<evidence type="ECO:0000256" key="1">
    <source>
        <dbReference type="ARBA" id="ARBA00022741"/>
    </source>
</evidence>
<sequence>MCAACGARSVRAGVKGAERTAEEFGRAFPGARVKQSSGERIVDRIPSSPMLVVATPGAEPHVAAKGEGEPGGYGAAILLDAWQLLDRQHLRVVEQAAQVWFHAASLVRPSAQGGRVVITADASSPAVEALVRWDPWWLAEQELADREELGFTPAVRMAAVEGEAQAVERFLAVARLPETADVLGPVELDEDESGQQVRMLIRVPRRQGPALSAALREARSLVSTRGEGEHVRVKVDPAHIG</sequence>
<gene>
    <name evidence="4" type="ORF">HMPREF9336_00198</name>
</gene>
<accession>E5XL29</accession>
<dbReference type="AlphaFoldDB" id="E5XL29"/>
<keyword evidence="1" id="KW-0547">Nucleotide-binding</keyword>
<protein>
    <recommendedName>
        <fullName evidence="6">Primosome assembly protein PriA</fullName>
    </recommendedName>
</protein>
<evidence type="ECO:0000256" key="3">
    <source>
        <dbReference type="ARBA" id="ARBA00023125"/>
    </source>
</evidence>
<dbReference type="GO" id="GO:0006310">
    <property type="term" value="P:DNA recombination"/>
    <property type="evidence" value="ECO:0007669"/>
    <property type="project" value="TreeGrafter"/>
</dbReference>
<keyword evidence="3" id="KW-0238">DNA-binding</keyword>